<keyword evidence="3" id="KW-0347">Helicase</keyword>
<dbReference type="InterPro" id="IPR027417">
    <property type="entry name" value="P-loop_NTPase"/>
</dbReference>
<keyword evidence="4" id="KW-0067">ATP-binding</keyword>
<dbReference type="EMBL" id="UINC01061013">
    <property type="protein sequence ID" value="SVB86130.1"/>
    <property type="molecule type" value="Genomic_DNA"/>
</dbReference>
<dbReference type="GO" id="GO:0005524">
    <property type="term" value="F:ATP binding"/>
    <property type="evidence" value="ECO:0007669"/>
    <property type="project" value="UniProtKB-KW"/>
</dbReference>
<dbReference type="InterPro" id="IPR047187">
    <property type="entry name" value="SF1_C_Upf1"/>
</dbReference>
<evidence type="ECO:0000256" key="2">
    <source>
        <dbReference type="ARBA" id="ARBA00022801"/>
    </source>
</evidence>
<dbReference type="Pfam" id="PF13087">
    <property type="entry name" value="AAA_12"/>
    <property type="match status" value="1"/>
</dbReference>
<dbReference type="PANTHER" id="PTHR43788:SF8">
    <property type="entry name" value="DNA-BINDING PROTEIN SMUBP-2"/>
    <property type="match status" value="1"/>
</dbReference>
<dbReference type="AlphaFoldDB" id="A0A382HFQ7"/>
<feature type="domain" description="DNA2/NAM7 helicase-like C-terminal" evidence="5">
    <location>
        <begin position="122"/>
        <end position="303"/>
    </location>
</feature>
<accession>A0A382HFQ7</accession>
<dbReference type="Gene3D" id="3.40.50.300">
    <property type="entry name" value="P-loop containing nucleotide triphosphate hydrolases"/>
    <property type="match status" value="2"/>
</dbReference>
<evidence type="ECO:0000256" key="1">
    <source>
        <dbReference type="ARBA" id="ARBA00022741"/>
    </source>
</evidence>
<dbReference type="CDD" id="cd18808">
    <property type="entry name" value="SF1_C_Upf1"/>
    <property type="match status" value="1"/>
</dbReference>
<evidence type="ECO:0000256" key="3">
    <source>
        <dbReference type="ARBA" id="ARBA00022806"/>
    </source>
</evidence>
<evidence type="ECO:0000256" key="4">
    <source>
        <dbReference type="ARBA" id="ARBA00022840"/>
    </source>
</evidence>
<gene>
    <name evidence="6" type="ORF">METZ01_LOCUS238984</name>
</gene>
<dbReference type="InterPro" id="IPR050534">
    <property type="entry name" value="Coronavir_polyprotein_1ab"/>
</dbReference>
<proteinExistence type="predicted"/>
<dbReference type="PANTHER" id="PTHR43788">
    <property type="entry name" value="DNA2/NAM7 HELICASE FAMILY MEMBER"/>
    <property type="match status" value="1"/>
</dbReference>
<evidence type="ECO:0000259" key="5">
    <source>
        <dbReference type="Pfam" id="PF13087"/>
    </source>
</evidence>
<keyword evidence="1" id="KW-0547">Nucleotide-binding</keyword>
<evidence type="ECO:0000313" key="6">
    <source>
        <dbReference type="EMBL" id="SVB86130.1"/>
    </source>
</evidence>
<dbReference type="InterPro" id="IPR041679">
    <property type="entry name" value="DNA2/NAM7-like_C"/>
</dbReference>
<sequence length="469" mass="54544">QDLFLTLQKAFPIIIAGIRDYAEYVPLEKDLFDLIIIDEASQVSIAQALPAFVRSKKVLVLGDQNQFSNVKTENASKAINQSYKSRIMEQFLEEENQDIAMQNQIALFDIKTSVIEFVDRIANLKIMLRKHFRGYPELISFSSKYFYGGDLQAVKIRGKSVDKVISFEEVPHDGLIELKGNTNQPEVEAIVKYLEEIVQKETPPDVCIITPHNEQQRLIWQTILSRSDSNDIIEKLKLRVFTFDTCQGEEAHTVIYSMVATIDRDRLNYIFARDMNKSVDVEDNLRLQRLNVGFSRAKERIIIYHSKPFENFSGGIQVALNHYKGVVEKSYLAPEVSEVDQSSPMEKKVLNWLRQVPIIDELKDLIEIDAQFEIGKYLKQLDETYKHPNYKVDFLIKVKGESKTTQIILEYDGFKEHFENLDEVNINNYQHYMKPDDIERQKILEGYGYKFFRINRFNIGRDPIKTIDT</sequence>
<organism evidence="6">
    <name type="scientific">marine metagenome</name>
    <dbReference type="NCBI Taxonomy" id="408172"/>
    <lineage>
        <taxon>unclassified sequences</taxon>
        <taxon>metagenomes</taxon>
        <taxon>ecological metagenomes</taxon>
    </lineage>
</organism>
<protein>
    <recommendedName>
        <fullName evidence="5">DNA2/NAM7 helicase-like C-terminal domain-containing protein</fullName>
    </recommendedName>
</protein>
<dbReference type="GO" id="GO:0016787">
    <property type="term" value="F:hydrolase activity"/>
    <property type="evidence" value="ECO:0007669"/>
    <property type="project" value="UniProtKB-KW"/>
</dbReference>
<dbReference type="SUPFAM" id="SSF52540">
    <property type="entry name" value="P-loop containing nucleoside triphosphate hydrolases"/>
    <property type="match status" value="1"/>
</dbReference>
<feature type="non-terminal residue" evidence="6">
    <location>
        <position position="1"/>
    </location>
</feature>
<keyword evidence="2" id="KW-0378">Hydrolase</keyword>
<dbReference type="GO" id="GO:0043139">
    <property type="term" value="F:5'-3' DNA helicase activity"/>
    <property type="evidence" value="ECO:0007669"/>
    <property type="project" value="TreeGrafter"/>
</dbReference>
<feature type="non-terminal residue" evidence="6">
    <location>
        <position position="469"/>
    </location>
</feature>
<name>A0A382HFQ7_9ZZZZ</name>
<reference evidence="6" key="1">
    <citation type="submission" date="2018-05" db="EMBL/GenBank/DDBJ databases">
        <authorList>
            <person name="Lanie J.A."/>
            <person name="Ng W.-L."/>
            <person name="Kazmierczak K.M."/>
            <person name="Andrzejewski T.M."/>
            <person name="Davidsen T.M."/>
            <person name="Wayne K.J."/>
            <person name="Tettelin H."/>
            <person name="Glass J.I."/>
            <person name="Rusch D."/>
            <person name="Podicherti R."/>
            <person name="Tsui H.-C.T."/>
            <person name="Winkler M.E."/>
        </authorList>
    </citation>
    <scope>NUCLEOTIDE SEQUENCE</scope>
</reference>